<evidence type="ECO:0000313" key="1">
    <source>
        <dbReference type="EMBL" id="CAI9269229.1"/>
    </source>
</evidence>
<protein>
    <submittedName>
        <fullName evidence="1">Uncharacterized protein</fullName>
    </submittedName>
</protein>
<reference evidence="1" key="1">
    <citation type="submission" date="2023-04" db="EMBL/GenBank/DDBJ databases">
        <authorList>
            <person name="Vijverberg K."/>
            <person name="Xiong W."/>
            <person name="Schranz E."/>
        </authorList>
    </citation>
    <scope>NUCLEOTIDE SEQUENCE</scope>
</reference>
<accession>A0AA35VI85</accession>
<name>A0AA35VI85_LACSI</name>
<dbReference type="AlphaFoldDB" id="A0AA35VI85"/>
<dbReference type="SUPFAM" id="SSF48371">
    <property type="entry name" value="ARM repeat"/>
    <property type="match status" value="1"/>
</dbReference>
<gene>
    <name evidence="1" type="ORF">LSALG_LOCUS9611</name>
</gene>
<dbReference type="InterPro" id="IPR011989">
    <property type="entry name" value="ARM-like"/>
</dbReference>
<proteinExistence type="predicted"/>
<keyword evidence="2" id="KW-1185">Reference proteome</keyword>
<evidence type="ECO:0000313" key="2">
    <source>
        <dbReference type="Proteomes" id="UP001177003"/>
    </source>
</evidence>
<dbReference type="Gene3D" id="1.25.10.10">
    <property type="entry name" value="Leucine-rich Repeat Variant"/>
    <property type="match status" value="1"/>
</dbReference>
<organism evidence="1 2">
    <name type="scientific">Lactuca saligna</name>
    <name type="common">Willowleaf lettuce</name>
    <dbReference type="NCBI Taxonomy" id="75948"/>
    <lineage>
        <taxon>Eukaryota</taxon>
        <taxon>Viridiplantae</taxon>
        <taxon>Streptophyta</taxon>
        <taxon>Embryophyta</taxon>
        <taxon>Tracheophyta</taxon>
        <taxon>Spermatophyta</taxon>
        <taxon>Magnoliopsida</taxon>
        <taxon>eudicotyledons</taxon>
        <taxon>Gunneridae</taxon>
        <taxon>Pentapetalae</taxon>
        <taxon>asterids</taxon>
        <taxon>campanulids</taxon>
        <taxon>Asterales</taxon>
        <taxon>Asteraceae</taxon>
        <taxon>Cichorioideae</taxon>
        <taxon>Cichorieae</taxon>
        <taxon>Lactucinae</taxon>
        <taxon>Lactuca</taxon>
    </lineage>
</organism>
<dbReference type="EMBL" id="OX465077">
    <property type="protein sequence ID" value="CAI9269229.1"/>
    <property type="molecule type" value="Genomic_DNA"/>
</dbReference>
<dbReference type="InterPro" id="IPR016024">
    <property type="entry name" value="ARM-type_fold"/>
</dbReference>
<dbReference type="Proteomes" id="UP001177003">
    <property type="component" value="Chromosome 1"/>
</dbReference>
<sequence>MIPAVGFGYVTGKWRELPKLREKTKRKDPSKQVALGLFRFPGVENFGRDRGEGRVSGKGRELVMTLDVTEVEVGCPEKVNNQDNKWCEQPIKGGPEPTKEAAVPILVKVIGNRSPRMKENAAATLNEICSINQKYLVEARELGVKEKLMDLLHHGTDRGRRKVGHLLEKMSRLAEHQKLLARA</sequence>